<dbReference type="PANTHER" id="PTHR30461:SF2">
    <property type="entry name" value="SERINE RECOMBINASE PINE-RELATED"/>
    <property type="match status" value="1"/>
</dbReference>
<dbReference type="InterPro" id="IPR006119">
    <property type="entry name" value="Resolv_N"/>
</dbReference>
<accession>A0A410PV60</accession>
<evidence type="ECO:0000256" key="2">
    <source>
        <dbReference type="ARBA" id="ARBA00023172"/>
    </source>
</evidence>
<gene>
    <name evidence="4" type="ORF">EQM06_06060</name>
</gene>
<proteinExistence type="predicted"/>
<dbReference type="SUPFAM" id="SSF53041">
    <property type="entry name" value="Resolvase-like"/>
    <property type="match status" value="1"/>
</dbReference>
<dbReference type="KEGG" id="amij:EQM06_06060"/>
<dbReference type="PROSITE" id="PS51736">
    <property type="entry name" value="RECOMBINASES_3"/>
    <property type="match status" value="1"/>
</dbReference>
<dbReference type="PANTHER" id="PTHR30461">
    <property type="entry name" value="DNA-INVERTASE FROM LAMBDOID PROPHAGE"/>
    <property type="match status" value="1"/>
</dbReference>
<evidence type="ECO:0000259" key="3">
    <source>
        <dbReference type="PROSITE" id="PS51736"/>
    </source>
</evidence>
<evidence type="ECO:0000313" key="5">
    <source>
        <dbReference type="Proteomes" id="UP000287601"/>
    </source>
</evidence>
<dbReference type="SMART" id="SM00857">
    <property type="entry name" value="Resolvase"/>
    <property type="match status" value="1"/>
</dbReference>
<dbReference type="GO" id="GO:0000150">
    <property type="term" value="F:DNA strand exchange activity"/>
    <property type="evidence" value="ECO:0007669"/>
    <property type="project" value="InterPro"/>
</dbReference>
<dbReference type="AlphaFoldDB" id="A0A410PV60"/>
<name>A0A410PV60_9FIRM</name>
<dbReference type="InterPro" id="IPR036162">
    <property type="entry name" value="Resolvase-like_N_sf"/>
</dbReference>
<reference evidence="4 5" key="1">
    <citation type="submission" date="2019-01" db="EMBL/GenBank/DDBJ databases">
        <title>Draft genomes of a novel of Aminipila strains.</title>
        <authorList>
            <person name="Ma S."/>
        </authorList>
    </citation>
    <scope>NUCLEOTIDE SEQUENCE [LARGE SCALE GENOMIC DNA]</scope>
    <source>
        <strain evidence="5">JN-39</strain>
    </source>
</reference>
<dbReference type="Proteomes" id="UP000287601">
    <property type="component" value="Chromosome"/>
</dbReference>
<keyword evidence="5" id="KW-1185">Reference proteome</keyword>
<dbReference type="InterPro" id="IPR050639">
    <property type="entry name" value="SSR_resolvase"/>
</dbReference>
<organism evidence="4 5">
    <name type="scientific">Aminipila luticellarii</name>
    <dbReference type="NCBI Taxonomy" id="2507160"/>
    <lineage>
        <taxon>Bacteria</taxon>
        <taxon>Bacillati</taxon>
        <taxon>Bacillota</taxon>
        <taxon>Clostridia</taxon>
        <taxon>Peptostreptococcales</taxon>
        <taxon>Anaerovoracaceae</taxon>
        <taxon>Aminipila</taxon>
    </lineage>
</organism>
<dbReference type="GO" id="GO:0003677">
    <property type="term" value="F:DNA binding"/>
    <property type="evidence" value="ECO:0007669"/>
    <property type="project" value="UniProtKB-KW"/>
</dbReference>
<keyword evidence="2" id="KW-0233">DNA recombination</keyword>
<feature type="domain" description="Resolvase/invertase-type recombinase catalytic" evidence="3">
    <location>
        <begin position="1"/>
        <end position="138"/>
    </location>
</feature>
<dbReference type="CDD" id="cd03768">
    <property type="entry name" value="SR_ResInv"/>
    <property type="match status" value="1"/>
</dbReference>
<dbReference type="OrthoDB" id="9797501at2"/>
<dbReference type="EMBL" id="CP035281">
    <property type="protein sequence ID" value="QAT42832.1"/>
    <property type="molecule type" value="Genomic_DNA"/>
</dbReference>
<evidence type="ECO:0000256" key="1">
    <source>
        <dbReference type="ARBA" id="ARBA00023125"/>
    </source>
</evidence>
<dbReference type="Pfam" id="PF00239">
    <property type="entry name" value="Resolvase"/>
    <property type="match status" value="1"/>
</dbReference>
<keyword evidence="1" id="KW-0238">DNA-binding</keyword>
<sequence length="185" mass="20754">MIYGYASVSVRGPFEANSIEEQTKLIKQRYPSAEMIIEKYDDLKERPVLQECIANMYGGDTLVVSKLDRLCGTIKEGISFIEDALSKNIRINIINLGMIDGTHSGRMVLNIMNALAEFDKAMIVERTQVGKAIAKTKEGFKEGRPKKFTKDEIDEALTLLKNNSYKTVEEKTGISKSTLIRAKRA</sequence>
<dbReference type="RefSeq" id="WP_128745481.1">
    <property type="nucleotide sequence ID" value="NZ_CP035281.1"/>
</dbReference>
<evidence type="ECO:0000313" key="4">
    <source>
        <dbReference type="EMBL" id="QAT42832.1"/>
    </source>
</evidence>
<protein>
    <submittedName>
        <fullName evidence="4">Recombinase family protein</fullName>
    </submittedName>
</protein>
<dbReference type="Gene3D" id="1.10.10.60">
    <property type="entry name" value="Homeodomain-like"/>
    <property type="match status" value="1"/>
</dbReference>
<dbReference type="Gene3D" id="3.40.50.1390">
    <property type="entry name" value="Resolvase, N-terminal catalytic domain"/>
    <property type="match status" value="1"/>
</dbReference>